<comment type="function">
    <text evidence="6">Responsible for synthesis of pseudouridine from uracil.</text>
</comment>
<dbReference type="SUPFAM" id="SSF55174">
    <property type="entry name" value="Alpha-L RNA-binding motif"/>
    <property type="match status" value="1"/>
</dbReference>
<evidence type="ECO:0000256" key="2">
    <source>
        <dbReference type="ARBA" id="ARBA00010876"/>
    </source>
</evidence>
<feature type="active site" evidence="4">
    <location>
        <position position="180"/>
    </location>
</feature>
<reference evidence="8" key="1">
    <citation type="submission" date="2020-10" db="EMBL/GenBank/DDBJ databases">
        <authorList>
            <person name="Gilroy R."/>
        </authorList>
    </citation>
    <scope>NUCLEOTIDE SEQUENCE</scope>
    <source>
        <strain evidence="8">ChiHjej12B11-29160</strain>
    </source>
</reference>
<dbReference type="GO" id="GO:0000455">
    <property type="term" value="P:enzyme-directed rRNA pseudouridine synthesis"/>
    <property type="evidence" value="ECO:0007669"/>
    <property type="project" value="TreeGrafter"/>
</dbReference>
<dbReference type="GO" id="GO:0003723">
    <property type="term" value="F:RNA binding"/>
    <property type="evidence" value="ECO:0007669"/>
    <property type="project" value="UniProtKB-KW"/>
</dbReference>
<dbReference type="Pfam" id="PF01479">
    <property type="entry name" value="S4"/>
    <property type="match status" value="1"/>
</dbReference>
<dbReference type="AlphaFoldDB" id="A0A9D1HVN2"/>
<comment type="similarity">
    <text evidence="2 6">Belongs to the pseudouridine synthase RluA family.</text>
</comment>
<keyword evidence="5" id="KW-0694">RNA-binding</keyword>
<evidence type="ECO:0000259" key="7">
    <source>
        <dbReference type="SMART" id="SM00363"/>
    </source>
</evidence>
<dbReference type="Proteomes" id="UP000824078">
    <property type="component" value="Unassembled WGS sequence"/>
</dbReference>
<evidence type="ECO:0000256" key="1">
    <source>
        <dbReference type="ARBA" id="ARBA00000073"/>
    </source>
</evidence>
<dbReference type="PANTHER" id="PTHR21600">
    <property type="entry name" value="MITOCHONDRIAL RNA PSEUDOURIDINE SYNTHASE"/>
    <property type="match status" value="1"/>
</dbReference>
<dbReference type="EMBL" id="DVMQ01000003">
    <property type="protein sequence ID" value="HIU23413.1"/>
    <property type="molecule type" value="Genomic_DNA"/>
</dbReference>
<dbReference type="PROSITE" id="PS01129">
    <property type="entry name" value="PSI_RLU"/>
    <property type="match status" value="1"/>
</dbReference>
<dbReference type="InterPro" id="IPR036986">
    <property type="entry name" value="S4_RNA-bd_sf"/>
</dbReference>
<gene>
    <name evidence="8" type="ORF">IAD17_00595</name>
</gene>
<dbReference type="CDD" id="cd00165">
    <property type="entry name" value="S4"/>
    <property type="match status" value="1"/>
</dbReference>
<dbReference type="InterPro" id="IPR006225">
    <property type="entry name" value="PsdUridine_synth_RluC/D"/>
</dbReference>
<dbReference type="SMART" id="SM00363">
    <property type="entry name" value="S4"/>
    <property type="match status" value="1"/>
</dbReference>
<dbReference type="Pfam" id="PF00849">
    <property type="entry name" value="PseudoU_synth_2"/>
    <property type="match status" value="1"/>
</dbReference>
<evidence type="ECO:0000256" key="4">
    <source>
        <dbReference type="PIRSR" id="PIRSR606225-1"/>
    </source>
</evidence>
<evidence type="ECO:0000256" key="5">
    <source>
        <dbReference type="PROSITE-ProRule" id="PRU00182"/>
    </source>
</evidence>
<dbReference type="Gene3D" id="3.30.2350.10">
    <property type="entry name" value="Pseudouridine synthase"/>
    <property type="match status" value="1"/>
</dbReference>
<dbReference type="InterPro" id="IPR006224">
    <property type="entry name" value="PsdUridine_synth_RluA-like_CS"/>
</dbReference>
<name>A0A9D1HVN2_9ACTN</name>
<dbReference type="SUPFAM" id="SSF55120">
    <property type="entry name" value="Pseudouridine synthase"/>
    <property type="match status" value="1"/>
</dbReference>
<dbReference type="InterPro" id="IPR050188">
    <property type="entry name" value="RluA_PseudoU_synthase"/>
</dbReference>
<evidence type="ECO:0000313" key="8">
    <source>
        <dbReference type="EMBL" id="HIU23413.1"/>
    </source>
</evidence>
<evidence type="ECO:0000256" key="3">
    <source>
        <dbReference type="ARBA" id="ARBA00023235"/>
    </source>
</evidence>
<feature type="domain" description="RNA-binding S4" evidence="7">
    <location>
        <begin position="51"/>
        <end position="116"/>
    </location>
</feature>
<proteinExistence type="inferred from homology"/>
<comment type="catalytic activity">
    <reaction evidence="1 6">
        <text>a uridine in RNA = a pseudouridine in RNA</text>
        <dbReference type="Rhea" id="RHEA:48348"/>
        <dbReference type="Rhea" id="RHEA-COMP:12068"/>
        <dbReference type="Rhea" id="RHEA-COMP:12069"/>
        <dbReference type="ChEBI" id="CHEBI:65314"/>
        <dbReference type="ChEBI" id="CHEBI:65315"/>
    </reaction>
</comment>
<evidence type="ECO:0000313" key="9">
    <source>
        <dbReference type="Proteomes" id="UP000824078"/>
    </source>
</evidence>
<dbReference type="Gene3D" id="3.10.290.10">
    <property type="entry name" value="RNA-binding S4 domain"/>
    <property type="match status" value="1"/>
</dbReference>
<reference evidence="8" key="2">
    <citation type="journal article" date="2021" name="PeerJ">
        <title>Extensive microbial diversity within the chicken gut microbiome revealed by metagenomics and culture.</title>
        <authorList>
            <person name="Gilroy R."/>
            <person name="Ravi A."/>
            <person name="Getino M."/>
            <person name="Pursley I."/>
            <person name="Horton D.L."/>
            <person name="Alikhan N.F."/>
            <person name="Baker D."/>
            <person name="Gharbi K."/>
            <person name="Hall N."/>
            <person name="Watson M."/>
            <person name="Adriaenssens E.M."/>
            <person name="Foster-Nyarko E."/>
            <person name="Jarju S."/>
            <person name="Secka A."/>
            <person name="Antonio M."/>
            <person name="Oren A."/>
            <person name="Chaudhuri R.R."/>
            <person name="La Ragione R."/>
            <person name="Hildebrand F."/>
            <person name="Pallen M.J."/>
        </authorList>
    </citation>
    <scope>NUCLEOTIDE SEQUENCE</scope>
    <source>
        <strain evidence="8">ChiHjej12B11-29160</strain>
    </source>
</reference>
<keyword evidence="3 6" id="KW-0413">Isomerase</keyword>
<dbReference type="CDD" id="cd02869">
    <property type="entry name" value="PseudoU_synth_RluA_like"/>
    <property type="match status" value="1"/>
</dbReference>
<sequence length="372" mass="41467">MLQISLLPVELSLHSCFGGCSQRDRIVRKTAEVSVASRTVELLVGPESDGMRLDAFLAHKEGLPSRSACARFIEAGDVTINDTLATSKSEHVVLGDRIRATWSVADEPEGPLRPNPYIPLDIRFEDDYLLVLSKQAGLVCHPSPGHIDDTLANALVARCGYNHLGKLQGEDRPGIVHRLDQDTSGLMVAAKDDETQRALQDLIRLRTLDRRYVTLVHGYVAADEGTINTGIARSSRDRLRMAVSDDVSAREAITTFRVLERYEALRRDDGYTLLECHLYTGRTHQIRVHMRHIGHHVVGDQLYGRGDRMRNLGLERQFLHSWHIRFDHPVTGEVVELADCLPSDLLSVLKSLSVRSLGRTEVGEQIVPLLGV</sequence>
<dbReference type="PROSITE" id="PS50889">
    <property type="entry name" value="S4"/>
    <property type="match status" value="1"/>
</dbReference>
<dbReference type="GO" id="GO:0120159">
    <property type="term" value="F:rRNA pseudouridine synthase activity"/>
    <property type="evidence" value="ECO:0007669"/>
    <property type="project" value="UniProtKB-ARBA"/>
</dbReference>
<dbReference type="EC" id="5.4.99.-" evidence="6"/>
<dbReference type="NCBIfam" id="TIGR00005">
    <property type="entry name" value="rluA_subfam"/>
    <property type="match status" value="1"/>
</dbReference>
<dbReference type="InterPro" id="IPR006145">
    <property type="entry name" value="PsdUridine_synth_RsuA/RluA"/>
</dbReference>
<dbReference type="InterPro" id="IPR020103">
    <property type="entry name" value="PsdUridine_synth_cat_dom_sf"/>
</dbReference>
<protein>
    <recommendedName>
        <fullName evidence="6">Pseudouridine synthase</fullName>
        <ecNumber evidence="6">5.4.99.-</ecNumber>
    </recommendedName>
</protein>
<accession>A0A9D1HVN2</accession>
<dbReference type="InterPro" id="IPR002942">
    <property type="entry name" value="S4_RNA-bd"/>
</dbReference>
<dbReference type="PANTHER" id="PTHR21600:SF44">
    <property type="entry name" value="RIBOSOMAL LARGE SUBUNIT PSEUDOURIDINE SYNTHASE D"/>
    <property type="match status" value="1"/>
</dbReference>
<organism evidence="8 9">
    <name type="scientific">Candidatus Coprovicinus avistercoris</name>
    <dbReference type="NCBI Taxonomy" id="2840754"/>
    <lineage>
        <taxon>Bacteria</taxon>
        <taxon>Bacillati</taxon>
        <taxon>Actinomycetota</taxon>
        <taxon>Coriobacteriia</taxon>
        <taxon>Coriobacteriales</taxon>
        <taxon>Coriobacteriaceae</taxon>
        <taxon>Coriobacteriaceae incertae sedis</taxon>
        <taxon>Candidatus Coprovicinus</taxon>
    </lineage>
</organism>
<evidence type="ECO:0000256" key="6">
    <source>
        <dbReference type="RuleBase" id="RU362028"/>
    </source>
</evidence>
<comment type="caution">
    <text evidence="8">The sequence shown here is derived from an EMBL/GenBank/DDBJ whole genome shotgun (WGS) entry which is preliminary data.</text>
</comment>